<keyword evidence="3" id="KW-1185">Reference proteome</keyword>
<comment type="caution">
    <text evidence="2">The sequence shown here is derived from an EMBL/GenBank/DDBJ whole genome shotgun (WGS) entry which is preliminary data.</text>
</comment>
<evidence type="ECO:0000313" key="2">
    <source>
        <dbReference type="EMBL" id="KAK9216633.1"/>
    </source>
</evidence>
<sequence length="129" mass="15236">MSKLEPEGFSPHSLLTNVECERSMLLEQVGVNNNEDKKWKPTKAAADSDITIENEMIDLYTTIYGVHNFILWRFLKVYHRIFPLGPLRREKGCWTFISVLFKVGFGLFFFELIFFFKSSLYSKNFMKDF</sequence>
<reference evidence="2 3" key="1">
    <citation type="submission" date="2024-05" db="EMBL/GenBank/DDBJ databases">
        <title>Haplotype-resolved chromosome-level genome assembly of Huyou (Citrus changshanensis).</title>
        <authorList>
            <person name="Miao C."/>
            <person name="Chen W."/>
            <person name="Wu Y."/>
            <person name="Wang L."/>
            <person name="Zhao S."/>
            <person name="Grierson D."/>
            <person name="Xu C."/>
            <person name="Chen K."/>
        </authorList>
    </citation>
    <scope>NUCLEOTIDE SEQUENCE [LARGE SCALE GENOMIC DNA]</scope>
    <source>
        <strain evidence="2">01-14</strain>
        <tissue evidence="2">Leaf</tissue>
    </source>
</reference>
<keyword evidence="1" id="KW-0472">Membrane</keyword>
<dbReference type="Proteomes" id="UP001428341">
    <property type="component" value="Unassembled WGS sequence"/>
</dbReference>
<organism evidence="2 3">
    <name type="scientific">Citrus x changshan-huyou</name>
    <dbReference type="NCBI Taxonomy" id="2935761"/>
    <lineage>
        <taxon>Eukaryota</taxon>
        <taxon>Viridiplantae</taxon>
        <taxon>Streptophyta</taxon>
        <taxon>Embryophyta</taxon>
        <taxon>Tracheophyta</taxon>
        <taxon>Spermatophyta</taxon>
        <taxon>Magnoliopsida</taxon>
        <taxon>eudicotyledons</taxon>
        <taxon>Gunneridae</taxon>
        <taxon>Pentapetalae</taxon>
        <taxon>rosids</taxon>
        <taxon>malvids</taxon>
        <taxon>Sapindales</taxon>
        <taxon>Rutaceae</taxon>
        <taxon>Aurantioideae</taxon>
        <taxon>Citrus</taxon>
    </lineage>
</organism>
<gene>
    <name evidence="2" type="ORF">WN944_008643</name>
</gene>
<keyword evidence="1" id="KW-0812">Transmembrane</keyword>
<accession>A0AAP0MNA6</accession>
<proteinExistence type="predicted"/>
<dbReference type="EMBL" id="JBCGBO010000003">
    <property type="protein sequence ID" value="KAK9216633.1"/>
    <property type="molecule type" value="Genomic_DNA"/>
</dbReference>
<evidence type="ECO:0000256" key="1">
    <source>
        <dbReference type="SAM" id="Phobius"/>
    </source>
</evidence>
<dbReference type="AlphaFoldDB" id="A0AAP0MNA6"/>
<feature type="transmembrane region" description="Helical" evidence="1">
    <location>
        <begin position="96"/>
        <end position="116"/>
    </location>
</feature>
<protein>
    <submittedName>
        <fullName evidence="2">Uncharacterized protein</fullName>
    </submittedName>
</protein>
<keyword evidence="1" id="KW-1133">Transmembrane helix</keyword>
<evidence type="ECO:0000313" key="3">
    <source>
        <dbReference type="Proteomes" id="UP001428341"/>
    </source>
</evidence>
<name>A0AAP0MNA6_9ROSI</name>